<comment type="subcellular location">
    <subcellularLocation>
        <location evidence="1">Cell projection</location>
        <location evidence="1">Cilium</location>
        <location evidence="1">Flagellum</location>
    </subcellularLocation>
    <subcellularLocation>
        <location evidence="2">Cytoplasm</location>
    </subcellularLocation>
</comment>
<dbReference type="SUPFAM" id="SSF50978">
    <property type="entry name" value="WD40 repeat-like"/>
    <property type="match status" value="1"/>
</dbReference>
<dbReference type="InterPro" id="IPR015943">
    <property type="entry name" value="WD40/YVTN_repeat-like_dom_sf"/>
</dbReference>
<proteinExistence type="inferred from homology"/>
<dbReference type="Pfam" id="PF00400">
    <property type="entry name" value="WD40"/>
    <property type="match status" value="2"/>
</dbReference>
<comment type="similarity">
    <text evidence="7">Belongs to the CFAP52 family.</text>
</comment>
<keyword evidence="6" id="KW-0282">Flagellum</keyword>
<keyword evidence="5" id="KW-0677">Repeat</keyword>
<dbReference type="Proteomes" id="UP001057375">
    <property type="component" value="Unassembled WGS sequence"/>
</dbReference>
<feature type="region of interest" description="Disordered" evidence="10">
    <location>
        <begin position="255"/>
        <end position="277"/>
    </location>
</feature>
<dbReference type="PANTHER" id="PTHR13720">
    <property type="entry name" value="WD-40 REPEAT PROTEIN"/>
    <property type="match status" value="1"/>
</dbReference>
<keyword evidence="12" id="KW-1185">Reference proteome</keyword>
<protein>
    <recommendedName>
        <fullName evidence="8">Cilia- and flagella-associated protein 52</fullName>
    </recommendedName>
</protein>
<dbReference type="PROSITE" id="PS50082">
    <property type="entry name" value="WD_REPEATS_2"/>
    <property type="match status" value="1"/>
</dbReference>
<evidence type="ECO:0000313" key="11">
    <source>
        <dbReference type="EMBL" id="GKT28625.1"/>
    </source>
</evidence>
<accession>A0ABQ5KBQ6</accession>
<keyword evidence="4 9" id="KW-0853">WD repeat</keyword>
<evidence type="ECO:0000256" key="9">
    <source>
        <dbReference type="PROSITE-ProRule" id="PRU00221"/>
    </source>
</evidence>
<name>A0ABQ5KBQ6_9EUKA</name>
<dbReference type="PANTHER" id="PTHR13720:SF14">
    <property type="entry name" value="CILIA- AND FLAGELLA-ASSOCIATED PROTEIN 52"/>
    <property type="match status" value="1"/>
</dbReference>
<organism evidence="11 12">
    <name type="scientific">Aduncisulcus paluster</name>
    <dbReference type="NCBI Taxonomy" id="2918883"/>
    <lineage>
        <taxon>Eukaryota</taxon>
        <taxon>Metamonada</taxon>
        <taxon>Carpediemonas-like organisms</taxon>
        <taxon>Aduncisulcus</taxon>
    </lineage>
</organism>
<keyword evidence="6" id="KW-0966">Cell projection</keyword>
<dbReference type="SMART" id="SM00320">
    <property type="entry name" value="WD40"/>
    <property type="match status" value="6"/>
</dbReference>
<dbReference type="Gene3D" id="2.130.10.10">
    <property type="entry name" value="YVTN repeat-like/Quinoprotein amine dehydrogenase"/>
    <property type="match status" value="2"/>
</dbReference>
<evidence type="ECO:0000256" key="3">
    <source>
        <dbReference type="ARBA" id="ARBA00022490"/>
    </source>
</evidence>
<dbReference type="InterPro" id="IPR001680">
    <property type="entry name" value="WD40_rpt"/>
</dbReference>
<evidence type="ECO:0000256" key="6">
    <source>
        <dbReference type="ARBA" id="ARBA00022846"/>
    </source>
</evidence>
<evidence type="ECO:0000313" key="12">
    <source>
        <dbReference type="Proteomes" id="UP001057375"/>
    </source>
</evidence>
<gene>
    <name evidence="11" type="ORF">ADUPG1_000770</name>
</gene>
<sequence>MSELKLVHAIGYSGHIPNSVQVLPDKHVAYVLGTSVVIASLTDPDDQCFLKGHKNDIITMNISPNGRYLITGEGGVESDVCVWDLSTLKLKYTISEHDHGIYHVCFSGDGEFFASVGGPKDGRLIIYEMKTGYLVQTVYLPDFPITSVCFSPRLINDRGTETFDYRILAASERSLVSILFQPAKEDGITTTKLPLGSLHRNFKSMLISPSDPCILFGGTSSGDLLIIDIRSGTVLKTLPVCHGGICSIVCVSEGASREGRGGGTQEERRARRARGEKRTGYRSYGAQITTTLYISGGDGFVRELKSDDKIDWEETSKVSVSGTSVTSLSLDLGDNGLVYGTSDGTLGRINVATFTHAAFSMNNVSSVVGMGFLEDTNEIFVTVTADGLVRVWDC</sequence>
<evidence type="ECO:0000256" key="2">
    <source>
        <dbReference type="ARBA" id="ARBA00004496"/>
    </source>
</evidence>
<dbReference type="EMBL" id="BQXS01000397">
    <property type="protein sequence ID" value="GKT28625.1"/>
    <property type="molecule type" value="Genomic_DNA"/>
</dbReference>
<evidence type="ECO:0000256" key="5">
    <source>
        <dbReference type="ARBA" id="ARBA00022737"/>
    </source>
</evidence>
<feature type="repeat" description="WD" evidence="9">
    <location>
        <begin position="360"/>
        <end position="394"/>
    </location>
</feature>
<feature type="non-terminal residue" evidence="11">
    <location>
        <position position="394"/>
    </location>
</feature>
<evidence type="ECO:0000256" key="10">
    <source>
        <dbReference type="SAM" id="MobiDB-lite"/>
    </source>
</evidence>
<evidence type="ECO:0000256" key="4">
    <source>
        <dbReference type="ARBA" id="ARBA00022574"/>
    </source>
</evidence>
<keyword evidence="3" id="KW-0963">Cytoplasm</keyword>
<dbReference type="PROSITE" id="PS50294">
    <property type="entry name" value="WD_REPEATS_REGION"/>
    <property type="match status" value="1"/>
</dbReference>
<dbReference type="InterPro" id="IPR050630">
    <property type="entry name" value="WD_repeat_EMAP"/>
</dbReference>
<comment type="caution">
    <text evidence="11">The sequence shown here is derived from an EMBL/GenBank/DDBJ whole genome shotgun (WGS) entry which is preliminary data.</text>
</comment>
<evidence type="ECO:0000256" key="1">
    <source>
        <dbReference type="ARBA" id="ARBA00004230"/>
    </source>
</evidence>
<keyword evidence="6" id="KW-0969">Cilium</keyword>
<evidence type="ECO:0000256" key="7">
    <source>
        <dbReference type="ARBA" id="ARBA00029456"/>
    </source>
</evidence>
<dbReference type="InterPro" id="IPR036322">
    <property type="entry name" value="WD40_repeat_dom_sf"/>
</dbReference>
<feature type="compositionally biased region" description="Basic and acidic residues" evidence="10">
    <location>
        <begin position="255"/>
        <end position="269"/>
    </location>
</feature>
<reference evidence="11" key="1">
    <citation type="submission" date="2022-03" db="EMBL/GenBank/DDBJ databases">
        <title>Draft genome sequence of Aduncisulcus paluster, a free-living microaerophilic Fornicata.</title>
        <authorList>
            <person name="Yuyama I."/>
            <person name="Kume K."/>
            <person name="Tamura T."/>
            <person name="Inagaki Y."/>
            <person name="Hashimoto T."/>
        </authorList>
    </citation>
    <scope>NUCLEOTIDE SEQUENCE</scope>
    <source>
        <strain evidence="11">NY0171</strain>
    </source>
</reference>
<evidence type="ECO:0000256" key="8">
    <source>
        <dbReference type="ARBA" id="ARBA00029552"/>
    </source>
</evidence>